<dbReference type="AlphaFoldDB" id="A0A7I8IML3"/>
<proteinExistence type="predicted"/>
<dbReference type="EMBL" id="CACRZD030000004">
    <property type="protein sequence ID" value="CAA6659039.1"/>
    <property type="molecule type" value="Genomic_DNA"/>
</dbReference>
<sequence length="26" mass="3278">MRRGPHSLFFLNLCRQRFWHSSLCWV</sequence>
<organism evidence="1">
    <name type="scientific">Spirodela intermedia</name>
    <name type="common">Intermediate duckweed</name>
    <dbReference type="NCBI Taxonomy" id="51605"/>
    <lineage>
        <taxon>Eukaryota</taxon>
        <taxon>Viridiplantae</taxon>
        <taxon>Streptophyta</taxon>
        <taxon>Embryophyta</taxon>
        <taxon>Tracheophyta</taxon>
        <taxon>Spermatophyta</taxon>
        <taxon>Magnoliopsida</taxon>
        <taxon>Liliopsida</taxon>
        <taxon>Araceae</taxon>
        <taxon>Lemnoideae</taxon>
        <taxon>Spirodela</taxon>
    </lineage>
</organism>
<dbReference type="Proteomes" id="UP001189122">
    <property type="component" value="Unassembled WGS sequence"/>
</dbReference>
<protein>
    <submittedName>
        <fullName evidence="1">Uncharacterized protein</fullName>
    </submittedName>
</protein>
<accession>A0A7I8IML3</accession>
<reference evidence="1 2" key="1">
    <citation type="submission" date="2019-12" db="EMBL/GenBank/DDBJ databases">
        <authorList>
            <person name="Scholz U."/>
            <person name="Mascher M."/>
            <person name="Fiebig A."/>
        </authorList>
    </citation>
    <scope>NUCLEOTIDE SEQUENCE</scope>
</reference>
<evidence type="ECO:0000313" key="2">
    <source>
        <dbReference type="Proteomes" id="UP001189122"/>
    </source>
</evidence>
<keyword evidence="2" id="KW-1185">Reference proteome</keyword>
<name>A0A7I8IML3_SPIIN</name>
<evidence type="ECO:0000313" key="1">
    <source>
        <dbReference type="EMBL" id="CAA2619312.1"/>
    </source>
</evidence>
<dbReference type="EMBL" id="LR743591">
    <property type="protein sequence ID" value="CAA2619312.1"/>
    <property type="molecule type" value="Genomic_DNA"/>
</dbReference>
<gene>
    <name evidence="1" type="ORF">SI7747_04005479</name>
</gene>